<evidence type="ECO:0000313" key="3">
    <source>
        <dbReference type="EMBL" id="PIT59085.1"/>
    </source>
</evidence>
<proteinExistence type="predicted"/>
<protein>
    <submittedName>
        <fullName evidence="3">Uncharacterized protein</fullName>
    </submittedName>
</protein>
<feature type="compositionally biased region" description="Polar residues" evidence="1">
    <location>
        <begin position="74"/>
        <end position="83"/>
    </location>
</feature>
<comment type="caution">
    <text evidence="3">The sequence shown here is derived from an EMBL/GenBank/DDBJ whole genome shotgun (WGS) entry which is preliminary data.</text>
</comment>
<keyword evidence="2" id="KW-0472">Membrane</keyword>
<evidence type="ECO:0000313" key="4">
    <source>
        <dbReference type="Proteomes" id="UP000230463"/>
    </source>
</evidence>
<dbReference type="Proteomes" id="UP000230463">
    <property type="component" value="Unassembled WGS sequence"/>
</dbReference>
<feature type="compositionally biased region" description="Low complexity" evidence="1">
    <location>
        <begin position="101"/>
        <end position="113"/>
    </location>
</feature>
<organism evidence="3 4">
    <name type="scientific">Snodgrassella alvi</name>
    <dbReference type="NCBI Taxonomy" id="1196083"/>
    <lineage>
        <taxon>Bacteria</taxon>
        <taxon>Pseudomonadati</taxon>
        <taxon>Pseudomonadota</taxon>
        <taxon>Betaproteobacteria</taxon>
        <taxon>Neisseriales</taxon>
        <taxon>Neisseriaceae</taxon>
        <taxon>Snodgrassella</taxon>
    </lineage>
</organism>
<sequence length="178" mass="18830">MSTKSTAPETKNKKSAVKTGLSTFSKILLSLLLILAIFVVWFVFHAWQVLNTTPETINYASQTSFEILTPNGAPGSNNSTQSPVFIPNPAITATDNSEDISAASAPAATAVTSGKENTQPRATAETVEVQEIQPLTPIDEPTGTSKDSNPDTPATPEPTTKPKRAANSTSSKPLDNLF</sequence>
<feature type="region of interest" description="Disordered" evidence="1">
    <location>
        <begin position="70"/>
        <end position="178"/>
    </location>
</feature>
<keyword evidence="2" id="KW-1133">Transmembrane helix</keyword>
<dbReference type="EMBL" id="MEIU01000063">
    <property type="protein sequence ID" value="PIT59085.1"/>
    <property type="molecule type" value="Genomic_DNA"/>
</dbReference>
<accession>A0A855FRS9</accession>
<evidence type="ECO:0000256" key="1">
    <source>
        <dbReference type="SAM" id="MobiDB-lite"/>
    </source>
</evidence>
<gene>
    <name evidence="3" type="ORF">BHC57_09915</name>
</gene>
<feature type="compositionally biased region" description="Polar residues" evidence="1">
    <location>
        <begin position="166"/>
        <end position="178"/>
    </location>
</feature>
<name>A0A855FRS9_9NEIS</name>
<evidence type="ECO:0000256" key="2">
    <source>
        <dbReference type="SAM" id="Phobius"/>
    </source>
</evidence>
<dbReference type="AlphaFoldDB" id="A0A855FRS9"/>
<keyword evidence="2" id="KW-0812">Transmembrane</keyword>
<dbReference type="RefSeq" id="WP_100124180.1">
    <property type="nucleotide sequence ID" value="NZ_MEIU01000063.1"/>
</dbReference>
<reference evidence="3 4" key="1">
    <citation type="journal article" date="2017" name="MBio">
        <title>Type VI secretion-mediated competition in the bee gut microbiome.</title>
        <authorList>
            <person name="Steele M.I."/>
            <person name="Kwong W.K."/>
            <person name="Powell J.E."/>
            <person name="Whiteley M."/>
            <person name="Moran N.A."/>
        </authorList>
    </citation>
    <scope>NUCLEOTIDE SEQUENCE [LARGE SCALE GENOMIC DNA]</scope>
    <source>
        <strain evidence="3 4">HK3</strain>
    </source>
</reference>
<feature type="transmembrane region" description="Helical" evidence="2">
    <location>
        <begin position="21"/>
        <end position="44"/>
    </location>
</feature>